<dbReference type="Pfam" id="PF01935">
    <property type="entry name" value="DUF87"/>
    <property type="match status" value="1"/>
</dbReference>
<feature type="region of interest" description="Disordered" evidence="1">
    <location>
        <begin position="770"/>
        <end position="812"/>
    </location>
</feature>
<name>A0A3E0GV79_9PSEU</name>
<feature type="compositionally biased region" description="Basic residues" evidence="1">
    <location>
        <begin position="775"/>
        <end position="785"/>
    </location>
</feature>
<evidence type="ECO:0000313" key="4">
    <source>
        <dbReference type="EMBL" id="REH28658.1"/>
    </source>
</evidence>
<dbReference type="Proteomes" id="UP000256269">
    <property type="component" value="Unassembled WGS sequence"/>
</dbReference>
<dbReference type="RefSeq" id="WP_211353590.1">
    <property type="nucleotide sequence ID" value="NZ_CP144375.1"/>
</dbReference>
<reference evidence="4 5" key="1">
    <citation type="submission" date="2018-08" db="EMBL/GenBank/DDBJ databases">
        <title>Genomic Encyclopedia of Archaeal and Bacterial Type Strains, Phase II (KMG-II): from individual species to whole genera.</title>
        <authorList>
            <person name="Goeker M."/>
        </authorList>
    </citation>
    <scope>NUCLEOTIDE SEQUENCE [LARGE SCALE GENOMIC DNA]</scope>
    <source>
        <strain evidence="4 5">DSM 45791</strain>
    </source>
</reference>
<dbReference type="PANTHER" id="PTHR30121">
    <property type="entry name" value="UNCHARACTERIZED PROTEIN YJGR-RELATED"/>
    <property type="match status" value="1"/>
</dbReference>
<dbReference type="CDD" id="cd01127">
    <property type="entry name" value="TrwB_TraG_TraD_VirD4"/>
    <property type="match status" value="1"/>
</dbReference>
<evidence type="ECO:0000313" key="5">
    <source>
        <dbReference type="Proteomes" id="UP000256269"/>
    </source>
</evidence>
<feature type="domain" description="DUF8128" evidence="3">
    <location>
        <begin position="102"/>
        <end position="361"/>
    </location>
</feature>
<dbReference type="Gene3D" id="3.40.50.300">
    <property type="entry name" value="P-loop containing nucleotide triphosphate hydrolases"/>
    <property type="match status" value="2"/>
</dbReference>
<evidence type="ECO:0000259" key="3">
    <source>
        <dbReference type="Pfam" id="PF26449"/>
    </source>
</evidence>
<dbReference type="InterPro" id="IPR027417">
    <property type="entry name" value="P-loop_NTPase"/>
</dbReference>
<dbReference type="Pfam" id="PF26449">
    <property type="entry name" value="DUF8128"/>
    <property type="match status" value="1"/>
</dbReference>
<feature type="domain" description="Helicase HerA central" evidence="2">
    <location>
        <begin position="396"/>
        <end position="450"/>
    </location>
</feature>
<organism evidence="4 5">
    <name type="scientific">Kutzneria buriramensis</name>
    <dbReference type="NCBI Taxonomy" id="1045776"/>
    <lineage>
        <taxon>Bacteria</taxon>
        <taxon>Bacillati</taxon>
        <taxon>Actinomycetota</taxon>
        <taxon>Actinomycetes</taxon>
        <taxon>Pseudonocardiales</taxon>
        <taxon>Pseudonocardiaceae</taxon>
        <taxon>Kutzneria</taxon>
    </lineage>
</organism>
<dbReference type="AlphaFoldDB" id="A0A3E0GV79"/>
<dbReference type="PANTHER" id="PTHR30121:SF6">
    <property type="entry name" value="SLR6007 PROTEIN"/>
    <property type="match status" value="1"/>
</dbReference>
<proteinExistence type="predicted"/>
<dbReference type="InterPro" id="IPR058441">
    <property type="entry name" value="DUF8128"/>
</dbReference>
<accession>A0A3E0GV79</accession>
<dbReference type="InterPro" id="IPR051162">
    <property type="entry name" value="T4SS_component"/>
</dbReference>
<protein>
    <submittedName>
        <fullName evidence="4">Uncharacterized protein DUF87</fullName>
    </submittedName>
</protein>
<dbReference type="SUPFAM" id="SSF52540">
    <property type="entry name" value="P-loop containing nucleoside triphosphate hydrolases"/>
    <property type="match status" value="1"/>
</dbReference>
<dbReference type="InterPro" id="IPR002789">
    <property type="entry name" value="HerA_central"/>
</dbReference>
<feature type="compositionally biased region" description="Basic and acidic residues" evidence="1">
    <location>
        <begin position="797"/>
        <end position="812"/>
    </location>
</feature>
<comment type="caution">
    <text evidence="4">The sequence shown here is derived from an EMBL/GenBank/DDBJ whole genome shotgun (WGS) entry which is preliminary data.</text>
</comment>
<keyword evidence="5" id="KW-1185">Reference proteome</keyword>
<evidence type="ECO:0000256" key="1">
    <source>
        <dbReference type="SAM" id="MobiDB-lite"/>
    </source>
</evidence>
<sequence length="812" mass="88646">MSGPLEVVLSDPTFVFRAILDTLWTVTTTWGPTTGPATAAIVAAMLVGRRVWWRHTQQRMAEGARVISILAPPTVDPDGASALFANLVGLLRPGWARRVHGQPHIVWEYAFAQHGVSIQLWVPGTVPPGMAERAITAAWPGAHTTTKPATPTLPFPADTTIASVGGELRLARSEALPIRHEFPTDPIRPLLAAPAGLGSTEHAVVQILARPVTGARLRRARRAARRIRAGRSTTAVGRLLDLTTPRPRRAPSVDRQTVMENSAQDKAIVTKQRGAQYETRIRYALATRIVADDPNRAAVRDHLRGRAHAIAAAFAGFSGHNYYRRTRLRHPLRATADRHLAGGDLLSIAELAVLAHLPTDDTVPGLQRAGAQAVPPPPGIATTGENVKPIGVTDAGHERPVGLYVSDARHHLHILGATGSGKSELMGNLILADADAGRGLVVIDPKGDLVEDVLMRLPRRLGHRVVLLDADSRARPPILNPLEGEDTDRVVDNLVSIFSRVYSGSWGPRTEDILRAGLLTLSALNTVPVLTDLPELLTNPTKRHQAIEAAGDPILAGFWQWFDALSDPARAHVTAPLMNKLRGLLLRRFVRESLAGGASTVDMDDVLDGMLLLVRLGKDALGMDTARLIGSIVVARTWQAATRRARIAQRDRRDSSLYIDECHNFLHLAYPMEDMLAEARGYRLSMVLAHQYLRQLPRELEEGISTNARSKVVFNASPEDARIMARHTLPQLTEHDLSHLDRFHIAARLVLDSGDAPAFTARTTTMRPAMPGRARTIRRRSRVNAKPRPTTLCTESNRPDPRRDAAGAARDH</sequence>
<evidence type="ECO:0000259" key="2">
    <source>
        <dbReference type="Pfam" id="PF01935"/>
    </source>
</evidence>
<dbReference type="EMBL" id="QUNO01000026">
    <property type="protein sequence ID" value="REH28658.1"/>
    <property type="molecule type" value="Genomic_DNA"/>
</dbReference>
<gene>
    <name evidence="4" type="ORF">BCF44_126100</name>
</gene>